<feature type="chain" id="PRO_5006699067" evidence="1">
    <location>
        <begin position="23"/>
        <end position="656"/>
    </location>
</feature>
<dbReference type="CDD" id="cd01300">
    <property type="entry name" value="YtcJ_like"/>
    <property type="match status" value="1"/>
</dbReference>
<proteinExistence type="predicted"/>
<dbReference type="InterPro" id="IPR032466">
    <property type="entry name" value="Metal_Hydrolase"/>
</dbReference>
<dbReference type="Gene3D" id="3.20.20.140">
    <property type="entry name" value="Metal-dependent hydrolases"/>
    <property type="match status" value="1"/>
</dbReference>
<dbReference type="GO" id="GO:0016810">
    <property type="term" value="F:hydrolase activity, acting on carbon-nitrogen (but not peptide) bonds"/>
    <property type="evidence" value="ECO:0007669"/>
    <property type="project" value="InterPro"/>
</dbReference>
<keyword evidence="3" id="KW-0378">Hydrolase</keyword>
<dbReference type="RefSeq" id="WP_217283970.1">
    <property type="nucleotide sequence ID" value="NZ_CABHQC010000065.1"/>
</dbReference>
<dbReference type="InterPro" id="IPR011059">
    <property type="entry name" value="Metal-dep_hydrolase_composite"/>
</dbReference>
<dbReference type="PANTHER" id="PTHR22642:SF2">
    <property type="entry name" value="PROTEIN LONG AFTER FAR-RED 3"/>
    <property type="match status" value="1"/>
</dbReference>
<protein>
    <submittedName>
        <fullName evidence="3">Exoenzymes regulatory protein aepA</fullName>
        <ecNumber evidence="3">3.5.1.91</ecNumber>
    </submittedName>
</protein>
<dbReference type="SUPFAM" id="SSF51556">
    <property type="entry name" value="Metallo-dependent hydrolases"/>
    <property type="match status" value="1"/>
</dbReference>
<feature type="domain" description="Amidohydrolase 3" evidence="2">
    <location>
        <begin position="99"/>
        <end position="589"/>
    </location>
</feature>
<dbReference type="EC" id="3.5.1.91" evidence="3"/>
<organism evidence="3 4">
    <name type="scientific">Yersinia aldovae</name>
    <dbReference type="NCBI Taxonomy" id="29483"/>
    <lineage>
        <taxon>Bacteria</taxon>
        <taxon>Pseudomonadati</taxon>
        <taxon>Pseudomonadota</taxon>
        <taxon>Gammaproteobacteria</taxon>
        <taxon>Enterobacterales</taxon>
        <taxon>Yersiniaceae</taxon>
        <taxon>Yersinia</taxon>
    </lineage>
</organism>
<dbReference type="STRING" id="1453495.AT01_1285"/>
<dbReference type="Pfam" id="PF07969">
    <property type="entry name" value="Amidohydro_3"/>
    <property type="match status" value="1"/>
</dbReference>
<dbReference type="eggNOG" id="COG1574">
    <property type="taxonomic scope" value="Bacteria"/>
</dbReference>
<dbReference type="AlphaFoldDB" id="A0A0T9UWA9"/>
<evidence type="ECO:0000313" key="3">
    <source>
        <dbReference type="EMBL" id="CNL77604.1"/>
    </source>
</evidence>
<dbReference type="Proteomes" id="UP000041595">
    <property type="component" value="Unassembled WGS sequence"/>
</dbReference>
<dbReference type="InterPro" id="IPR013108">
    <property type="entry name" value="Amidohydro_3"/>
</dbReference>
<evidence type="ECO:0000313" key="4">
    <source>
        <dbReference type="Proteomes" id="UP000041595"/>
    </source>
</evidence>
<dbReference type="InterPro" id="IPR033932">
    <property type="entry name" value="YtcJ-like"/>
</dbReference>
<dbReference type="PANTHER" id="PTHR22642">
    <property type="entry name" value="IMIDAZOLONEPROPIONASE"/>
    <property type="match status" value="1"/>
</dbReference>
<dbReference type="Gene3D" id="3.10.310.70">
    <property type="match status" value="1"/>
</dbReference>
<keyword evidence="1" id="KW-0732">Signal</keyword>
<accession>A0A0T9UWA9</accession>
<gene>
    <name evidence="3" type="primary">nfdA_2</name>
    <name evidence="3" type="ORF">ERS137965_03910</name>
</gene>
<dbReference type="SUPFAM" id="SSF51338">
    <property type="entry name" value="Composite domain of metallo-dependent hydrolases"/>
    <property type="match status" value="1"/>
</dbReference>
<name>A0A0T9UWA9_YERAL</name>
<feature type="signal peptide" evidence="1">
    <location>
        <begin position="1"/>
        <end position="22"/>
    </location>
</feature>
<evidence type="ECO:0000259" key="2">
    <source>
        <dbReference type="Pfam" id="PF07969"/>
    </source>
</evidence>
<sequence>MRRLNLFSSFLLSLLISLPVRSDGDLNELLVKSLAPVPSEAASEIVLYPAKRVITMNNKQKEANAVAVNGKRILMVGSLEKLKNQLGTRTYRIDPIFDNKIVMPGFIDQHLHPVLGALTLATEIIAPEDWVLPDRTVKAALSGSEYQQRLKQAEQELTDPQGWLISWGYHALWHGKLDRAVLDKISSTRPIMIWQRSCHEFILNTAALNALNITEKDVIDKGDASRQVNYAEGHFWEQGLNLVGSKILKQIATPERLTFGLKQMVAYEQAHGVTAFNEPGAIVSPEMWALYEQILGAEETPMYSTFIADGRAIVDRVGIDNALDAVEKTIAIAPQQIGKKLMFFPNQIKLFADGAIISQLMQMKQPYTDGHQGEWITPPKELDKRIKLFWDAGYQIHVHVNGDQGLDVVLNSLQNREKEHPRADHRFVIVHFANSDEEQIKKLAQLGAIVSTNPYYTTAFSDKYAIGLGKYRADHMVRSASVLKATPHLSFHSDLPMAPSDPLYLVWAGVNRMTTSGRIAAPEQRISVDAALRAITIEAAYSWRKEDMIGSIEPGKIANFTVLDEDPYQVNKLKIKDIPVWGTMFEGKVFPVPQKIRARMANNIQTSQTSPSISNFSEVTKVSTDKQGLNHDFDNCQLAELSHMAMIAYSKNSLKK</sequence>
<dbReference type="EMBL" id="CQEJ01000035">
    <property type="protein sequence ID" value="CNL77604.1"/>
    <property type="molecule type" value="Genomic_DNA"/>
</dbReference>
<reference evidence="3 4" key="1">
    <citation type="submission" date="2015-03" db="EMBL/GenBank/DDBJ databases">
        <authorList>
            <person name="Murphy D."/>
        </authorList>
    </citation>
    <scope>NUCLEOTIDE SEQUENCE [LARGE SCALE GENOMIC DNA]</scope>
    <source>
        <strain evidence="3 4">IP06005</strain>
    </source>
</reference>
<dbReference type="Gene3D" id="2.30.40.10">
    <property type="entry name" value="Urease, subunit C, domain 1"/>
    <property type="match status" value="1"/>
</dbReference>
<evidence type="ECO:0000256" key="1">
    <source>
        <dbReference type="SAM" id="SignalP"/>
    </source>
</evidence>